<dbReference type="EnsemblPlants" id="AVESA.00010b.r2.2CG0288660.1">
    <property type="protein sequence ID" value="AVESA.00010b.r2.2CG0288660.1.CDS"/>
    <property type="gene ID" value="AVESA.00010b.r2.2CG0288660"/>
</dbReference>
<keyword evidence="2" id="KW-1185">Reference proteome</keyword>
<sequence length="383" mass="43434">MGATGVAPLVILVFFLPVRLLSLAFGIRLPTFPSTAPAHRVRSAAVLLTTAALLTVICAIPAAGSSLASEAEVLRLDISELRLKLTRLESILEENTKTLRSKPFILEVDNKLTEAMEYGVQLLMNEEESSEKFQSKFYSESNIYIMEDEVEILQQEVRKINTIAYTIESLAVDAEKRVEFLSSEIKKIDNIIAEQWIQIRQFEQAFVLTKTMTSEVYARRLSANAYKLSAKDIVLKYMRNVDLHDMFLAGASHSRTCVSYTYKQCKNFNEAVNRCYHKASQFNKAIRRQCSADVDDRPNAFFLGGSISRSCISLPYKQFKISISSAQKFHHKVQVCLEGAMRSNRYSRLLASELITSLLAYLVVISPIWIAWFLFSRRFGSKM</sequence>
<accession>A0ACD5UPK4</accession>
<evidence type="ECO:0000313" key="2">
    <source>
        <dbReference type="Proteomes" id="UP001732700"/>
    </source>
</evidence>
<evidence type="ECO:0000313" key="1">
    <source>
        <dbReference type="EnsemblPlants" id="AVESA.00010b.r2.2CG0288660.1.CDS"/>
    </source>
</evidence>
<protein>
    <submittedName>
        <fullName evidence="1">Uncharacterized protein</fullName>
    </submittedName>
</protein>
<proteinExistence type="predicted"/>
<name>A0ACD5UPK4_AVESA</name>
<dbReference type="Proteomes" id="UP001732700">
    <property type="component" value="Chromosome 2C"/>
</dbReference>
<reference evidence="1" key="1">
    <citation type="submission" date="2021-05" db="EMBL/GenBank/DDBJ databases">
        <authorList>
            <person name="Scholz U."/>
            <person name="Mascher M."/>
            <person name="Fiebig A."/>
        </authorList>
    </citation>
    <scope>NUCLEOTIDE SEQUENCE [LARGE SCALE GENOMIC DNA]</scope>
</reference>
<reference evidence="1" key="2">
    <citation type="submission" date="2025-09" db="UniProtKB">
        <authorList>
            <consortium name="EnsemblPlants"/>
        </authorList>
    </citation>
    <scope>IDENTIFICATION</scope>
</reference>
<organism evidence="1 2">
    <name type="scientific">Avena sativa</name>
    <name type="common">Oat</name>
    <dbReference type="NCBI Taxonomy" id="4498"/>
    <lineage>
        <taxon>Eukaryota</taxon>
        <taxon>Viridiplantae</taxon>
        <taxon>Streptophyta</taxon>
        <taxon>Embryophyta</taxon>
        <taxon>Tracheophyta</taxon>
        <taxon>Spermatophyta</taxon>
        <taxon>Magnoliopsida</taxon>
        <taxon>Liliopsida</taxon>
        <taxon>Poales</taxon>
        <taxon>Poaceae</taxon>
        <taxon>BOP clade</taxon>
        <taxon>Pooideae</taxon>
        <taxon>Poodae</taxon>
        <taxon>Poeae</taxon>
        <taxon>Poeae Chloroplast Group 1 (Aveneae type)</taxon>
        <taxon>Aveninae</taxon>
        <taxon>Avena</taxon>
    </lineage>
</organism>